<dbReference type="NCBIfam" id="TIGR01099">
    <property type="entry name" value="galU"/>
    <property type="match status" value="1"/>
</dbReference>
<keyword evidence="3 6" id="KW-0808">Transferase</keyword>
<name>A0A1G2B199_9BACT</name>
<dbReference type="GO" id="GO:0003983">
    <property type="term" value="F:UTP:glucose-1-phosphate uridylyltransferase activity"/>
    <property type="evidence" value="ECO:0007669"/>
    <property type="project" value="UniProtKB-EC"/>
</dbReference>
<dbReference type="GO" id="GO:0006011">
    <property type="term" value="P:UDP-alpha-D-glucose metabolic process"/>
    <property type="evidence" value="ECO:0007669"/>
    <property type="project" value="InterPro"/>
</dbReference>
<accession>A0A1G2B199</accession>
<dbReference type="STRING" id="1798543.A2898_05500"/>
<dbReference type="InterPro" id="IPR005771">
    <property type="entry name" value="GalU_uridylyltTrfase_bac/arc"/>
</dbReference>
<comment type="caution">
    <text evidence="8">The sequence shown here is derived from an EMBL/GenBank/DDBJ whole genome shotgun (WGS) entry which is preliminary data.</text>
</comment>
<dbReference type="Proteomes" id="UP000179164">
    <property type="component" value="Unassembled WGS sequence"/>
</dbReference>
<dbReference type="EMBL" id="MHKE01000020">
    <property type="protein sequence ID" value="OGY82459.1"/>
    <property type="molecule type" value="Genomic_DNA"/>
</dbReference>
<gene>
    <name evidence="8" type="ORF">A2898_05500</name>
</gene>
<evidence type="ECO:0000256" key="1">
    <source>
        <dbReference type="ARBA" id="ARBA00006890"/>
    </source>
</evidence>
<dbReference type="PANTHER" id="PTHR43197:SF1">
    <property type="entry name" value="UTP--GLUCOSE-1-PHOSPHATE URIDYLYLTRANSFERASE"/>
    <property type="match status" value="1"/>
</dbReference>
<keyword evidence="4 6" id="KW-0548">Nucleotidyltransferase</keyword>
<proteinExistence type="inferred from homology"/>
<dbReference type="AlphaFoldDB" id="A0A1G2B199"/>
<sequence length="294" mass="33395">MAKKKIRKVVIPAAGYGTRFLPATKAQPKEMLPIVDKPIIQYVVEEAVASGIEDVIIVTGWQKRSIEDHFDYPFELEKRLEKAGKLEQLEEVRKIAQMANFIYVRQKGPYGNGTPVLCAKHVVGNEPFAVLWGDEFIASEPPRLSQMIKMFEKTGQPLVSAIRIDNRRELSKYGIADVEPSENGLLRIKRIVEKPDPDTAPSNLAAHGGYIFTPDIFPMLEKTQPGRDNEVWLVDAINALIMHTPVYAVEIQKARYYDTGNKLEYLKANIEFALRRQELGSDLRKYLKKLSEQL</sequence>
<dbReference type="InterPro" id="IPR029044">
    <property type="entry name" value="Nucleotide-diphossugar_trans"/>
</dbReference>
<feature type="domain" description="Nucleotidyl transferase" evidence="7">
    <location>
        <begin position="8"/>
        <end position="270"/>
    </location>
</feature>
<comment type="catalytic activity">
    <reaction evidence="5 6">
        <text>alpha-D-glucose 1-phosphate + UTP + H(+) = UDP-alpha-D-glucose + diphosphate</text>
        <dbReference type="Rhea" id="RHEA:19889"/>
        <dbReference type="ChEBI" id="CHEBI:15378"/>
        <dbReference type="ChEBI" id="CHEBI:33019"/>
        <dbReference type="ChEBI" id="CHEBI:46398"/>
        <dbReference type="ChEBI" id="CHEBI:58601"/>
        <dbReference type="ChEBI" id="CHEBI:58885"/>
        <dbReference type="EC" id="2.7.7.9"/>
    </reaction>
</comment>
<comment type="similarity">
    <text evidence="1 6">Belongs to the UDPGP type 2 family.</text>
</comment>
<evidence type="ECO:0000256" key="6">
    <source>
        <dbReference type="RuleBase" id="RU361259"/>
    </source>
</evidence>
<evidence type="ECO:0000256" key="2">
    <source>
        <dbReference type="ARBA" id="ARBA00012415"/>
    </source>
</evidence>
<evidence type="ECO:0000256" key="3">
    <source>
        <dbReference type="ARBA" id="ARBA00022679"/>
    </source>
</evidence>
<dbReference type="PANTHER" id="PTHR43197">
    <property type="entry name" value="UTP--GLUCOSE-1-PHOSPHATE URIDYLYLTRANSFERASE"/>
    <property type="match status" value="1"/>
</dbReference>
<protein>
    <recommendedName>
        <fullName evidence="2 6">UTP--glucose-1-phosphate uridylyltransferase</fullName>
        <ecNumber evidence="2 6">2.7.7.9</ecNumber>
    </recommendedName>
    <alternativeName>
        <fullName evidence="6">UDP-glucose pyrophosphorylase</fullName>
    </alternativeName>
</protein>
<dbReference type="CDD" id="cd02541">
    <property type="entry name" value="UGPase_prokaryotic"/>
    <property type="match status" value="1"/>
</dbReference>
<organism evidence="8 9">
    <name type="scientific">Candidatus Kerfeldbacteria bacterium RIFCSPLOWO2_01_FULL_48_11</name>
    <dbReference type="NCBI Taxonomy" id="1798543"/>
    <lineage>
        <taxon>Bacteria</taxon>
        <taxon>Candidatus Kerfeldiibacteriota</taxon>
    </lineage>
</organism>
<dbReference type="Pfam" id="PF00483">
    <property type="entry name" value="NTP_transferase"/>
    <property type="match status" value="1"/>
</dbReference>
<evidence type="ECO:0000313" key="9">
    <source>
        <dbReference type="Proteomes" id="UP000179164"/>
    </source>
</evidence>
<evidence type="ECO:0000256" key="5">
    <source>
        <dbReference type="ARBA" id="ARBA00048128"/>
    </source>
</evidence>
<dbReference type="SUPFAM" id="SSF53448">
    <property type="entry name" value="Nucleotide-diphospho-sugar transferases"/>
    <property type="match status" value="1"/>
</dbReference>
<dbReference type="InterPro" id="IPR005835">
    <property type="entry name" value="NTP_transferase_dom"/>
</dbReference>
<evidence type="ECO:0000256" key="4">
    <source>
        <dbReference type="ARBA" id="ARBA00022695"/>
    </source>
</evidence>
<evidence type="ECO:0000313" key="8">
    <source>
        <dbReference type="EMBL" id="OGY82459.1"/>
    </source>
</evidence>
<evidence type="ECO:0000259" key="7">
    <source>
        <dbReference type="Pfam" id="PF00483"/>
    </source>
</evidence>
<dbReference type="Gene3D" id="3.90.550.10">
    <property type="entry name" value="Spore Coat Polysaccharide Biosynthesis Protein SpsA, Chain A"/>
    <property type="match status" value="1"/>
</dbReference>
<dbReference type="EC" id="2.7.7.9" evidence="2 6"/>
<reference evidence="8 9" key="1">
    <citation type="journal article" date="2016" name="Nat. Commun.">
        <title>Thousands of microbial genomes shed light on interconnected biogeochemical processes in an aquifer system.</title>
        <authorList>
            <person name="Anantharaman K."/>
            <person name="Brown C.T."/>
            <person name="Hug L.A."/>
            <person name="Sharon I."/>
            <person name="Castelle C.J."/>
            <person name="Probst A.J."/>
            <person name="Thomas B.C."/>
            <person name="Singh A."/>
            <person name="Wilkins M.J."/>
            <person name="Karaoz U."/>
            <person name="Brodie E.L."/>
            <person name="Williams K.H."/>
            <person name="Hubbard S.S."/>
            <person name="Banfield J.F."/>
        </authorList>
    </citation>
    <scope>NUCLEOTIDE SEQUENCE [LARGE SCALE GENOMIC DNA]</scope>
</reference>